<organism evidence="2 3">
    <name type="scientific">Microvirga terricola</name>
    <dbReference type="NCBI Taxonomy" id="2719797"/>
    <lineage>
        <taxon>Bacteria</taxon>
        <taxon>Pseudomonadati</taxon>
        <taxon>Pseudomonadota</taxon>
        <taxon>Alphaproteobacteria</taxon>
        <taxon>Hyphomicrobiales</taxon>
        <taxon>Methylobacteriaceae</taxon>
        <taxon>Microvirga</taxon>
    </lineage>
</organism>
<sequence length="136" mass="15404">MPTVAQGGGAKIAHELIASDKVEGTPVRRMDGEKIGTIERVMIDKKSGKVAYAVMSFGGFMGLGEEYYTLPWGVLTYNTRLDAYELNLSEEQLRGAPRRNAEGHDLSYDREWEEHVHRYYNASPYWDEDDPMSVGR</sequence>
<accession>A0ABX0VC67</accession>
<evidence type="ECO:0000313" key="3">
    <source>
        <dbReference type="Proteomes" id="UP000707352"/>
    </source>
</evidence>
<comment type="caution">
    <text evidence="2">The sequence shown here is derived from an EMBL/GenBank/DDBJ whole genome shotgun (WGS) entry which is preliminary data.</text>
</comment>
<dbReference type="PANTHER" id="PTHR36505:SF1">
    <property type="entry name" value="BLR1072 PROTEIN"/>
    <property type="match status" value="1"/>
</dbReference>
<gene>
    <name evidence="2" type="ORF">HB375_04940</name>
</gene>
<reference evidence="2 3" key="1">
    <citation type="submission" date="2020-03" db="EMBL/GenBank/DDBJ databases">
        <title>The genome sequence of Microvirga sp. c23x22.</title>
        <authorList>
            <person name="Zhang X."/>
        </authorList>
    </citation>
    <scope>NUCLEOTIDE SEQUENCE [LARGE SCALE GENOMIC DNA]</scope>
    <source>
        <strain evidence="3">c23x22</strain>
    </source>
</reference>
<dbReference type="InterPro" id="IPR011033">
    <property type="entry name" value="PRC_barrel-like_sf"/>
</dbReference>
<dbReference type="EMBL" id="JAATJS010000002">
    <property type="protein sequence ID" value="NIX75961.1"/>
    <property type="molecule type" value="Genomic_DNA"/>
</dbReference>
<dbReference type="RefSeq" id="WP_167671879.1">
    <property type="nucleotide sequence ID" value="NZ_JAATJS010000002.1"/>
</dbReference>
<proteinExistence type="predicted"/>
<dbReference type="PANTHER" id="PTHR36505">
    <property type="entry name" value="BLR1072 PROTEIN"/>
    <property type="match status" value="1"/>
</dbReference>
<dbReference type="SUPFAM" id="SSF50346">
    <property type="entry name" value="PRC-barrel domain"/>
    <property type="match status" value="1"/>
</dbReference>
<name>A0ABX0VC67_9HYPH</name>
<dbReference type="Pfam" id="PF05239">
    <property type="entry name" value="PRC"/>
    <property type="match status" value="1"/>
</dbReference>
<feature type="domain" description="PRC-barrel" evidence="1">
    <location>
        <begin position="16"/>
        <end position="92"/>
    </location>
</feature>
<dbReference type="Proteomes" id="UP000707352">
    <property type="component" value="Unassembled WGS sequence"/>
</dbReference>
<keyword evidence="3" id="KW-1185">Reference proteome</keyword>
<dbReference type="Gene3D" id="2.30.30.240">
    <property type="entry name" value="PRC-barrel domain"/>
    <property type="match status" value="1"/>
</dbReference>
<evidence type="ECO:0000259" key="1">
    <source>
        <dbReference type="Pfam" id="PF05239"/>
    </source>
</evidence>
<dbReference type="InterPro" id="IPR027275">
    <property type="entry name" value="PRC-brl_dom"/>
</dbReference>
<protein>
    <submittedName>
        <fullName evidence="2">PRC-barrel domain containing protein</fullName>
    </submittedName>
</protein>
<evidence type="ECO:0000313" key="2">
    <source>
        <dbReference type="EMBL" id="NIX75961.1"/>
    </source>
</evidence>